<dbReference type="EMBL" id="CP000555">
    <property type="protein sequence ID" value="ABM96255.1"/>
    <property type="molecule type" value="Genomic_DNA"/>
</dbReference>
<feature type="signal peptide" evidence="1">
    <location>
        <begin position="1"/>
        <end position="26"/>
    </location>
</feature>
<dbReference type="Gene3D" id="2.50.20.10">
    <property type="entry name" value="Lipoprotein localisation LolA/LolB/LppX"/>
    <property type="match status" value="1"/>
</dbReference>
<evidence type="ECO:0008006" key="4">
    <source>
        <dbReference type="Google" id="ProtNLM"/>
    </source>
</evidence>
<dbReference type="HOGENOM" id="CLU_645398_0_0_4"/>
<keyword evidence="1" id="KW-0732">Signal</keyword>
<evidence type="ECO:0000313" key="3">
    <source>
        <dbReference type="Proteomes" id="UP000000366"/>
    </source>
</evidence>
<dbReference type="CDD" id="cd16329">
    <property type="entry name" value="LolA_like"/>
    <property type="match status" value="1"/>
</dbReference>
<dbReference type="KEGG" id="mpt:Mpe_A3302"/>
<dbReference type="Pfam" id="PF07044">
    <property type="entry name" value="DUF1329"/>
    <property type="match status" value="1"/>
</dbReference>
<protein>
    <recommendedName>
        <fullName evidence="4">Outer membrane lipoprotein-sorting protein</fullName>
    </recommendedName>
</protein>
<dbReference type="RefSeq" id="WP_011830878.1">
    <property type="nucleotide sequence ID" value="NC_008825.1"/>
</dbReference>
<feature type="chain" id="PRO_5002645890" description="Outer membrane lipoprotein-sorting protein" evidence="1">
    <location>
        <begin position="27"/>
        <end position="439"/>
    </location>
</feature>
<dbReference type="InterPro" id="IPR010752">
    <property type="entry name" value="DUF1329"/>
</dbReference>
<accession>A2SL16</accession>
<evidence type="ECO:0000313" key="2">
    <source>
        <dbReference type="EMBL" id="ABM96255.1"/>
    </source>
</evidence>
<gene>
    <name evidence="2" type="ordered locus">Mpe_A3302</name>
</gene>
<reference evidence="2 3" key="1">
    <citation type="journal article" date="2007" name="J. Bacteriol.">
        <title>Whole-genome analysis of the methyl tert-butyl ether-degrading beta-proteobacterium Methylibium petroleiphilum PM1.</title>
        <authorList>
            <person name="Kane S.R."/>
            <person name="Chakicherla A.Y."/>
            <person name="Chain P.S.G."/>
            <person name="Schmidt R."/>
            <person name="Shin M.W."/>
            <person name="Legler T.C."/>
            <person name="Scow K.M."/>
            <person name="Larimer F.W."/>
            <person name="Lucas S.M."/>
            <person name="Richardson P.M."/>
            <person name="Hristova K.R."/>
        </authorList>
    </citation>
    <scope>NUCLEOTIDE SEQUENCE [LARGE SCALE GENOMIC DNA]</scope>
    <source>
        <strain evidence="3">ATCC BAA-1232 / LMG 22953 / PM1</strain>
    </source>
</reference>
<organism evidence="2 3">
    <name type="scientific">Methylibium petroleiphilum (strain ATCC BAA-1232 / LMG 22953 / PM1)</name>
    <dbReference type="NCBI Taxonomy" id="420662"/>
    <lineage>
        <taxon>Bacteria</taxon>
        <taxon>Pseudomonadati</taxon>
        <taxon>Pseudomonadota</taxon>
        <taxon>Betaproteobacteria</taxon>
        <taxon>Burkholderiales</taxon>
        <taxon>Sphaerotilaceae</taxon>
        <taxon>Methylibium</taxon>
    </lineage>
</organism>
<dbReference type="Proteomes" id="UP000000366">
    <property type="component" value="Chromosome"/>
</dbReference>
<dbReference type="STRING" id="420662.Mpe_A3302"/>
<dbReference type="AlphaFoldDB" id="A2SL16"/>
<name>A2SL16_METPP</name>
<sequence length="439" mass="49553">MTTKIQQVGLALLTAGLAFASVPAGAATEADVEASFNPYKNGFPSFSGMAPGLVINKANVEQFKDALDPGLYEIVKNGWDEIKVGPTTQFTMDKFYVEATKKNLNTTKLGAQSGEITGFVAGRPFPEEPKVDDPRAGEKIAWNYKYGVNWGDNAAIYPFYWKYRNMTSGQVERTLKFNFHFLNFKHRVQHAPVPEVTPNPSDLFRGIYLTVLEPQDLKNTQLLIQRYENDLKFDDAYLYLGFQRRVRRLATGQTTDAFLGADLMIEDFEGYNGRISDMKWTFKGTKNILMPYYNHNELQLTDEFKDPSGYKFVDFGGQGGCFPKITWQLRKVYVLEAAPVNPAHPISKRVFHVDAQVYNINRTLIYDRKGELWKTFTIGKSHPDHHLPVNKGTGIAIDDSFSMVDVQAKHCTTGQFKGQVDPKLNPPSLFQVQNLRGGD</sequence>
<proteinExistence type="predicted"/>
<evidence type="ECO:0000256" key="1">
    <source>
        <dbReference type="SAM" id="SignalP"/>
    </source>
</evidence>
<keyword evidence="3" id="KW-1185">Reference proteome</keyword>
<dbReference type="eggNOG" id="ENOG502Z8A1">
    <property type="taxonomic scope" value="Bacteria"/>
</dbReference>